<proteinExistence type="predicted"/>
<evidence type="ECO:0000259" key="5">
    <source>
        <dbReference type="PROSITE" id="PS50287"/>
    </source>
</evidence>
<dbReference type="GO" id="GO:0031638">
    <property type="term" value="P:zymogen activation"/>
    <property type="evidence" value="ECO:0007669"/>
    <property type="project" value="TreeGrafter"/>
</dbReference>
<dbReference type="InterPro" id="IPR013783">
    <property type="entry name" value="Ig-like_fold"/>
</dbReference>
<dbReference type="Proteomes" id="UP000886611">
    <property type="component" value="Unassembled WGS sequence"/>
</dbReference>
<dbReference type="GO" id="GO:0016301">
    <property type="term" value="F:kinase activity"/>
    <property type="evidence" value="ECO:0007669"/>
    <property type="project" value="UniProtKB-KW"/>
</dbReference>
<evidence type="ECO:0000313" key="8">
    <source>
        <dbReference type="EMBL" id="KAG2459623.1"/>
    </source>
</evidence>
<dbReference type="Gene3D" id="3.10.580.10">
    <property type="entry name" value="CBS-domain"/>
    <property type="match status" value="1"/>
</dbReference>
<evidence type="ECO:0000259" key="6">
    <source>
        <dbReference type="PROSITE" id="PS50835"/>
    </source>
</evidence>
<evidence type="ECO:0000256" key="2">
    <source>
        <dbReference type="ARBA" id="ARBA00023319"/>
    </source>
</evidence>
<reference evidence="8 9" key="1">
    <citation type="journal article" date="2021" name="Cell">
        <title>Tracing the genetic footprints of vertebrate landing in non-teleost ray-finned fishes.</title>
        <authorList>
            <person name="Bi X."/>
            <person name="Wang K."/>
            <person name="Yang L."/>
            <person name="Pan H."/>
            <person name="Jiang H."/>
            <person name="Wei Q."/>
            <person name="Fang M."/>
            <person name="Yu H."/>
            <person name="Zhu C."/>
            <person name="Cai Y."/>
            <person name="He Y."/>
            <person name="Gan X."/>
            <person name="Zeng H."/>
            <person name="Yu D."/>
            <person name="Zhu Y."/>
            <person name="Jiang H."/>
            <person name="Qiu Q."/>
            <person name="Yang H."/>
            <person name="Zhang Y.E."/>
            <person name="Wang W."/>
            <person name="Zhu M."/>
            <person name="He S."/>
            <person name="Zhang G."/>
        </authorList>
    </citation>
    <scope>NUCLEOTIDE SEQUENCE [LARGE SCALE GENOMIC DNA]</scope>
    <source>
        <strain evidence="8">Bchr_013</strain>
    </source>
</reference>
<dbReference type="PROSITE" id="PS51371">
    <property type="entry name" value="CBS"/>
    <property type="match status" value="1"/>
</dbReference>
<keyword evidence="9" id="KW-1185">Reference proteome</keyword>
<evidence type="ECO:0000256" key="1">
    <source>
        <dbReference type="ARBA" id="ARBA00023157"/>
    </source>
</evidence>
<feature type="non-terminal residue" evidence="8">
    <location>
        <position position="1"/>
    </location>
</feature>
<dbReference type="PROSITE" id="PS50835">
    <property type="entry name" value="IG_LIKE"/>
    <property type="match status" value="2"/>
</dbReference>
<keyword evidence="4" id="KW-0129">CBS domain</keyword>
<feature type="non-terminal residue" evidence="8">
    <location>
        <position position="553"/>
    </location>
</feature>
<evidence type="ECO:0000256" key="4">
    <source>
        <dbReference type="PROSITE-ProRule" id="PRU00703"/>
    </source>
</evidence>
<dbReference type="InterPro" id="IPR036772">
    <property type="entry name" value="SRCR-like_dom_sf"/>
</dbReference>
<dbReference type="InterPro" id="IPR001190">
    <property type="entry name" value="SRCR"/>
</dbReference>
<keyword evidence="8" id="KW-0418">Kinase</keyword>
<keyword evidence="8" id="KW-0808">Transferase</keyword>
<dbReference type="SMART" id="SM00116">
    <property type="entry name" value="CBS"/>
    <property type="match status" value="1"/>
</dbReference>
<dbReference type="GO" id="GO:0004252">
    <property type="term" value="F:serine-type endopeptidase activity"/>
    <property type="evidence" value="ECO:0007669"/>
    <property type="project" value="TreeGrafter"/>
</dbReference>
<comment type="caution">
    <text evidence="3">Lacks conserved residue(s) required for the propagation of feature annotation.</text>
</comment>
<dbReference type="GO" id="GO:0005886">
    <property type="term" value="C:plasma membrane"/>
    <property type="evidence" value="ECO:0007669"/>
    <property type="project" value="TreeGrafter"/>
</dbReference>
<dbReference type="InterPro" id="IPR046342">
    <property type="entry name" value="CBS_dom_sf"/>
</dbReference>
<dbReference type="InterPro" id="IPR000644">
    <property type="entry name" value="CBS_dom"/>
</dbReference>
<dbReference type="Pfam" id="PF00047">
    <property type="entry name" value="ig"/>
    <property type="match status" value="1"/>
</dbReference>
<dbReference type="PANTHER" id="PTHR48071">
    <property type="entry name" value="SRCR DOMAIN-CONTAINING PROTEIN"/>
    <property type="match status" value="1"/>
</dbReference>
<dbReference type="EMBL" id="JAATIS010005477">
    <property type="protein sequence ID" value="KAG2459623.1"/>
    <property type="molecule type" value="Genomic_DNA"/>
</dbReference>
<dbReference type="FunFam" id="3.10.250.10:FF:000009">
    <property type="entry name" value="WC1"/>
    <property type="match status" value="1"/>
</dbReference>
<dbReference type="InterPro" id="IPR036179">
    <property type="entry name" value="Ig-like_dom_sf"/>
</dbReference>
<accession>A0A8X7X1E1</accession>
<feature type="domain" description="Ig-like" evidence="6">
    <location>
        <begin position="406"/>
        <end position="510"/>
    </location>
</feature>
<dbReference type="InterPro" id="IPR007110">
    <property type="entry name" value="Ig-like_dom"/>
</dbReference>
<keyword evidence="2" id="KW-0393">Immunoglobulin domain</keyword>
<dbReference type="SUPFAM" id="SSF48726">
    <property type="entry name" value="Immunoglobulin"/>
    <property type="match status" value="2"/>
</dbReference>
<organism evidence="8 9">
    <name type="scientific">Polypterus senegalus</name>
    <name type="common">Senegal bichir</name>
    <dbReference type="NCBI Taxonomy" id="55291"/>
    <lineage>
        <taxon>Eukaryota</taxon>
        <taxon>Metazoa</taxon>
        <taxon>Chordata</taxon>
        <taxon>Craniata</taxon>
        <taxon>Vertebrata</taxon>
        <taxon>Euteleostomi</taxon>
        <taxon>Actinopterygii</taxon>
        <taxon>Polypteriformes</taxon>
        <taxon>Polypteridae</taxon>
        <taxon>Polypterus</taxon>
    </lineage>
</organism>
<evidence type="ECO:0000313" key="9">
    <source>
        <dbReference type="Proteomes" id="UP000886611"/>
    </source>
</evidence>
<keyword evidence="1 3" id="KW-1015">Disulfide bond</keyword>
<dbReference type="SUPFAM" id="SSF54631">
    <property type="entry name" value="CBS-domain pair"/>
    <property type="match status" value="1"/>
</dbReference>
<feature type="domain" description="CBS" evidence="7">
    <location>
        <begin position="32"/>
        <end position="89"/>
    </location>
</feature>
<dbReference type="PRINTS" id="PR00258">
    <property type="entry name" value="SPERACTRCPTR"/>
</dbReference>
<dbReference type="PANTHER" id="PTHR48071:SF27">
    <property type="entry name" value="SCAVENGER RECEPTOR CYSTEINE-RICH TYPE 1 PROTEIN M130-LIKE"/>
    <property type="match status" value="1"/>
</dbReference>
<gene>
    <name evidence="8" type="primary">Prkag1</name>
    <name evidence="8" type="ORF">GTO96_0019332</name>
</gene>
<feature type="domain" description="SRCR" evidence="5">
    <location>
        <begin position="302"/>
        <end position="402"/>
    </location>
</feature>
<dbReference type="AlphaFoldDB" id="A0A8X7X1E1"/>
<dbReference type="Gene3D" id="3.10.250.10">
    <property type="entry name" value="SRCR-like domain"/>
    <property type="match status" value="1"/>
</dbReference>
<dbReference type="Pfam" id="PF00571">
    <property type="entry name" value="CBS"/>
    <property type="match status" value="1"/>
</dbReference>
<dbReference type="SMART" id="SM00409">
    <property type="entry name" value="IG"/>
    <property type="match status" value="2"/>
</dbReference>
<sequence length="553" mass="61005">MMNLLLQNLAAQKSYNNLDIPVKEALQRRPHFMEGVLKCYPHETMEVIIDRIAEAEVHRLVLLDESGFVKGIISLSDLLQALVLTPAAVIPTPSLTLYSPDDPSKITLSSSVTLMCKLPRQPRFTVNVFFGRGWQPHRNDTIKVVDSSYKGYNTEAKVTLTELIPEDESLYTCWFAFTSDSSQRSEYSPPLNITASLLPPPTSQISPEVIGPGQDYTIFCHTPKIFSNVTFFMYFHGNAYILPYNQSVDLSYGQNRIYKSMKMTDDYSNGNYSCTFNVKINGRILKSPHSRMVEVAKETLPLRLESDSTCAGRLEVFIRGFWGAVCDYGFDENSANVVCKILNCGQAVFGSYVQKSSFKPGTGPYALNMIRCAGNESHLYECKTGAIRPSCYNQNDVGVICSGFMPNLAISLEGYRQTSKQHIYVGSTIVLTCTLSGTQYSSTTRVWVKLTRSQQGSSYVSTLTNGYASVGESIRLSVGPVESTDSGVYQCTADIEDFGSRLTVVSVPLTITVGKINIKRLFAACCGFQFDKNAQQACGQAVFALLGHGGSAM</sequence>
<dbReference type="SMART" id="SM00202">
    <property type="entry name" value="SR"/>
    <property type="match status" value="1"/>
</dbReference>
<dbReference type="Gene3D" id="2.60.40.10">
    <property type="entry name" value="Immunoglobulins"/>
    <property type="match status" value="2"/>
</dbReference>
<dbReference type="InterPro" id="IPR013151">
    <property type="entry name" value="Immunoglobulin_dom"/>
</dbReference>
<dbReference type="InterPro" id="IPR003599">
    <property type="entry name" value="Ig_sub"/>
</dbReference>
<evidence type="ECO:0000256" key="3">
    <source>
        <dbReference type="PROSITE-ProRule" id="PRU00196"/>
    </source>
</evidence>
<comment type="caution">
    <text evidence="8">The sequence shown here is derived from an EMBL/GenBank/DDBJ whole genome shotgun (WGS) entry which is preliminary data.</text>
</comment>
<feature type="disulfide bond" evidence="3">
    <location>
        <begin position="372"/>
        <end position="382"/>
    </location>
</feature>
<dbReference type="Pfam" id="PF00530">
    <property type="entry name" value="SRCR"/>
    <property type="match status" value="1"/>
</dbReference>
<dbReference type="SUPFAM" id="SSF56487">
    <property type="entry name" value="SRCR-like"/>
    <property type="match status" value="1"/>
</dbReference>
<protein>
    <submittedName>
        <fullName evidence="8">AAKG1 kinase</fullName>
    </submittedName>
</protein>
<evidence type="ECO:0000259" key="7">
    <source>
        <dbReference type="PROSITE" id="PS51371"/>
    </source>
</evidence>
<feature type="domain" description="Ig-like" evidence="6">
    <location>
        <begin position="93"/>
        <end position="173"/>
    </location>
</feature>
<name>A0A8X7X1E1_POLSE</name>
<dbReference type="PROSITE" id="PS50287">
    <property type="entry name" value="SRCR_2"/>
    <property type="match status" value="1"/>
</dbReference>